<comment type="caution">
    <text evidence="8">The sequence shown here is derived from an EMBL/GenBank/DDBJ whole genome shotgun (WGS) entry which is preliminary data.</text>
</comment>
<feature type="domain" description="HTH tetR-type" evidence="7">
    <location>
        <begin position="93"/>
        <end position="153"/>
    </location>
</feature>
<evidence type="ECO:0000256" key="5">
    <source>
        <dbReference type="PROSITE-ProRule" id="PRU00335"/>
    </source>
</evidence>
<dbReference type="InterPro" id="IPR009057">
    <property type="entry name" value="Homeodomain-like_sf"/>
</dbReference>
<evidence type="ECO:0000259" key="7">
    <source>
        <dbReference type="PROSITE" id="PS50977"/>
    </source>
</evidence>
<keyword evidence="2" id="KW-0805">Transcription regulation</keyword>
<dbReference type="SUPFAM" id="SSF48498">
    <property type="entry name" value="Tetracyclin repressor-like, C-terminal domain"/>
    <property type="match status" value="1"/>
</dbReference>
<dbReference type="InterPro" id="IPR036271">
    <property type="entry name" value="Tet_transcr_reg_TetR-rel_C_sf"/>
</dbReference>
<sequence length="298" mass="31672">MTDERTDDVRRGDGRAGDVRAGDVPAGDVPAGDERKGDVPAGEVRAGDVREGDEWVGDERARDVRKRDERTSDERAGHLRKGDVRKGRVVRGTLSPGSIAASALALGDQEGPEAMTARRIAAYVGCDPMTLYRHFANLVALLDAVADLAVGGVVLPDDRAPWVVRLRETLANSREVALAHPGIAPHIASRPPLGPHGQQIGRILLGALRDAGLSDEDTVATSQVLIAYLSSSLAMAVATQGQRDDRWTEAAHALRSIGQNSTEQMPAAGSIEQFTLGLDLLVDGLRMRTNTAHLPSAP</sequence>
<keyword evidence="3 5" id="KW-0238">DNA-binding</keyword>
<dbReference type="GO" id="GO:0003677">
    <property type="term" value="F:DNA binding"/>
    <property type="evidence" value="ECO:0007669"/>
    <property type="project" value="UniProtKB-UniRule"/>
</dbReference>
<proteinExistence type="predicted"/>
<evidence type="ECO:0000256" key="3">
    <source>
        <dbReference type="ARBA" id="ARBA00023125"/>
    </source>
</evidence>
<evidence type="ECO:0000313" key="8">
    <source>
        <dbReference type="EMBL" id="TCC34396.1"/>
    </source>
</evidence>
<reference evidence="8 9" key="1">
    <citation type="submission" date="2019-02" db="EMBL/GenBank/DDBJ databases">
        <title>Kribbella capetownensis sp. nov. and Kribbella speibonae sp. nov., isolated from soil.</title>
        <authorList>
            <person name="Curtis S.M."/>
            <person name="Norton I."/>
            <person name="Everest G.J."/>
            <person name="Meyers P.R."/>
        </authorList>
    </citation>
    <scope>NUCLEOTIDE SEQUENCE [LARGE SCALE GENOMIC DNA]</scope>
    <source>
        <strain evidence="8 9">YM55</strain>
    </source>
</reference>
<dbReference type="SUPFAM" id="SSF46689">
    <property type="entry name" value="Homeodomain-like"/>
    <property type="match status" value="1"/>
</dbReference>
<accession>A0A4R0ISD7</accession>
<dbReference type="RefSeq" id="WP_131498710.1">
    <property type="nucleotide sequence ID" value="NZ_SJKC01000004.1"/>
</dbReference>
<dbReference type="Proteomes" id="UP000294225">
    <property type="component" value="Unassembled WGS sequence"/>
</dbReference>
<dbReference type="PROSITE" id="PS50977">
    <property type="entry name" value="HTH_TETR_2"/>
    <property type="match status" value="1"/>
</dbReference>
<dbReference type="Gene3D" id="1.10.357.10">
    <property type="entry name" value="Tetracycline Repressor, domain 2"/>
    <property type="match status" value="1"/>
</dbReference>
<dbReference type="Pfam" id="PF02909">
    <property type="entry name" value="TetR_C_1"/>
    <property type="match status" value="1"/>
</dbReference>
<dbReference type="InterPro" id="IPR001647">
    <property type="entry name" value="HTH_TetR"/>
</dbReference>
<evidence type="ECO:0000313" key="9">
    <source>
        <dbReference type="Proteomes" id="UP000294225"/>
    </source>
</evidence>
<evidence type="ECO:0000256" key="6">
    <source>
        <dbReference type="SAM" id="MobiDB-lite"/>
    </source>
</evidence>
<dbReference type="Pfam" id="PF00440">
    <property type="entry name" value="TetR_N"/>
    <property type="match status" value="1"/>
</dbReference>
<dbReference type="AlphaFoldDB" id="A0A4R0ISD7"/>
<dbReference type="GO" id="GO:0045892">
    <property type="term" value="P:negative regulation of DNA-templated transcription"/>
    <property type="evidence" value="ECO:0007669"/>
    <property type="project" value="InterPro"/>
</dbReference>
<evidence type="ECO:0000256" key="2">
    <source>
        <dbReference type="ARBA" id="ARBA00023015"/>
    </source>
</evidence>
<gene>
    <name evidence="8" type="ORF">E0H92_30775</name>
</gene>
<name>A0A4R0ISD7_9ACTN</name>
<dbReference type="GO" id="GO:0046677">
    <property type="term" value="P:response to antibiotic"/>
    <property type="evidence" value="ECO:0007669"/>
    <property type="project" value="InterPro"/>
</dbReference>
<feature type="compositionally biased region" description="Basic and acidic residues" evidence="6">
    <location>
        <begin position="45"/>
        <end position="84"/>
    </location>
</feature>
<keyword evidence="1" id="KW-0678">Repressor</keyword>
<evidence type="ECO:0000256" key="4">
    <source>
        <dbReference type="ARBA" id="ARBA00023163"/>
    </source>
</evidence>
<dbReference type="PRINTS" id="PR00400">
    <property type="entry name" value="TETREPRESSOR"/>
</dbReference>
<feature type="DNA-binding region" description="H-T-H motif" evidence="5">
    <location>
        <begin position="116"/>
        <end position="135"/>
    </location>
</feature>
<protein>
    <submittedName>
        <fullName evidence="8">TetR family transcriptional regulator</fullName>
    </submittedName>
</protein>
<keyword evidence="4" id="KW-0804">Transcription</keyword>
<organism evidence="8 9">
    <name type="scientific">Kribbella speibonae</name>
    <dbReference type="NCBI Taxonomy" id="1572660"/>
    <lineage>
        <taxon>Bacteria</taxon>
        <taxon>Bacillati</taxon>
        <taxon>Actinomycetota</taxon>
        <taxon>Actinomycetes</taxon>
        <taxon>Propionibacteriales</taxon>
        <taxon>Kribbellaceae</taxon>
        <taxon>Kribbella</taxon>
    </lineage>
</organism>
<feature type="region of interest" description="Disordered" evidence="6">
    <location>
        <begin position="1"/>
        <end position="84"/>
    </location>
</feature>
<evidence type="ECO:0000256" key="1">
    <source>
        <dbReference type="ARBA" id="ARBA00022491"/>
    </source>
</evidence>
<dbReference type="InterPro" id="IPR003012">
    <property type="entry name" value="Tet_transcr_reg_TetR"/>
</dbReference>
<feature type="compositionally biased region" description="Basic and acidic residues" evidence="6">
    <location>
        <begin position="7"/>
        <end position="21"/>
    </location>
</feature>
<dbReference type="InterPro" id="IPR004111">
    <property type="entry name" value="Repressor_TetR_C"/>
</dbReference>
<dbReference type="EMBL" id="SJKC01000004">
    <property type="protein sequence ID" value="TCC34396.1"/>
    <property type="molecule type" value="Genomic_DNA"/>
</dbReference>